<gene>
    <name evidence="4" type="ORF">TEOVI_000522200</name>
</gene>
<dbReference type="PANTHER" id="PTHR23338">
    <property type="entry name" value="SMALL NUCLEAR RIBONUCLEOPROTEIN SM"/>
    <property type="match status" value="1"/>
</dbReference>
<dbReference type="Gene3D" id="2.30.30.100">
    <property type="match status" value="1"/>
</dbReference>
<protein>
    <submittedName>
        <fullName evidence="4">Small nuclear ribonucleoprotein SmD1</fullName>
    </submittedName>
</protein>
<evidence type="ECO:0000256" key="1">
    <source>
        <dbReference type="ARBA" id="ARBA00004123"/>
    </source>
</evidence>
<feature type="domain" description="Sm" evidence="3">
    <location>
        <begin position="11"/>
        <end position="76"/>
    </location>
</feature>
<proteinExistence type="predicted"/>
<keyword evidence="2" id="KW-0539">Nucleus</keyword>
<dbReference type="Proteomes" id="UP000195570">
    <property type="component" value="Unassembled WGS sequence"/>
</dbReference>
<dbReference type="InterPro" id="IPR010920">
    <property type="entry name" value="LSM_dom_sf"/>
</dbReference>
<dbReference type="Pfam" id="PF01423">
    <property type="entry name" value="LSM"/>
    <property type="match status" value="1"/>
</dbReference>
<dbReference type="GO" id="GO:1990904">
    <property type="term" value="C:ribonucleoprotein complex"/>
    <property type="evidence" value="ECO:0007669"/>
    <property type="project" value="UniProtKB-KW"/>
</dbReference>
<comment type="caution">
    <text evidence="4">The sequence shown here is derived from an EMBL/GenBank/DDBJ whole genome shotgun (WGS) entry which is preliminary data.</text>
</comment>
<sequence>MPAAESSTLIGFLQQLRGTQVEIEMMNSTIVTGEITFVEANMNTYMRHVKITAKGKNPEMAETYMVCGSKIRYVILPEAMNTDDVLVKAAAAKARPGSKRTERSNE</sequence>
<dbReference type="GeneID" id="92379162"/>
<keyword evidence="4" id="KW-0687">Ribonucleoprotein</keyword>
<accession>A0A1G4I0V4</accession>
<evidence type="ECO:0000259" key="3">
    <source>
        <dbReference type="SMART" id="SM00651"/>
    </source>
</evidence>
<name>A0A1G4I0V4_TRYEQ</name>
<keyword evidence="5" id="KW-1185">Reference proteome</keyword>
<dbReference type="VEuPathDB" id="TriTrypDB:TEOVI_000522200"/>
<dbReference type="SMART" id="SM00651">
    <property type="entry name" value="Sm"/>
    <property type="match status" value="1"/>
</dbReference>
<dbReference type="InterPro" id="IPR001163">
    <property type="entry name" value="Sm_dom_euk/arc"/>
</dbReference>
<dbReference type="SUPFAM" id="SSF50182">
    <property type="entry name" value="Sm-like ribonucleoproteins"/>
    <property type="match status" value="1"/>
</dbReference>
<dbReference type="EMBL" id="CZPT02000227">
    <property type="protein sequence ID" value="SCU65164.1"/>
    <property type="molecule type" value="Genomic_DNA"/>
</dbReference>
<evidence type="ECO:0000313" key="4">
    <source>
        <dbReference type="EMBL" id="SCU65164.1"/>
    </source>
</evidence>
<evidence type="ECO:0000256" key="2">
    <source>
        <dbReference type="ARBA" id="ARBA00023242"/>
    </source>
</evidence>
<dbReference type="GO" id="GO:0005634">
    <property type="term" value="C:nucleus"/>
    <property type="evidence" value="ECO:0007669"/>
    <property type="project" value="UniProtKB-SubCell"/>
</dbReference>
<dbReference type="GO" id="GO:0006396">
    <property type="term" value="P:RNA processing"/>
    <property type="evidence" value="ECO:0007669"/>
    <property type="project" value="InterPro"/>
</dbReference>
<reference evidence="4" key="1">
    <citation type="submission" date="2016-09" db="EMBL/GenBank/DDBJ databases">
        <authorList>
            <person name="Hebert L."/>
            <person name="Moumen B."/>
        </authorList>
    </citation>
    <scope>NUCLEOTIDE SEQUENCE [LARGE SCALE GENOMIC DNA]</scope>
    <source>
        <strain evidence="4">OVI</strain>
    </source>
</reference>
<dbReference type="AlphaFoldDB" id="A0A1G4I0V4"/>
<evidence type="ECO:0000313" key="5">
    <source>
        <dbReference type="Proteomes" id="UP000195570"/>
    </source>
</evidence>
<comment type="subcellular location">
    <subcellularLocation>
        <location evidence="1">Nucleus</location>
    </subcellularLocation>
</comment>
<dbReference type="InterPro" id="IPR027141">
    <property type="entry name" value="LSm4/Sm_D1/D3"/>
</dbReference>
<organism evidence="4 5">
    <name type="scientific">Trypanosoma equiperdum</name>
    <dbReference type="NCBI Taxonomy" id="5694"/>
    <lineage>
        <taxon>Eukaryota</taxon>
        <taxon>Discoba</taxon>
        <taxon>Euglenozoa</taxon>
        <taxon>Kinetoplastea</taxon>
        <taxon>Metakinetoplastina</taxon>
        <taxon>Trypanosomatida</taxon>
        <taxon>Trypanosomatidae</taxon>
        <taxon>Trypanosoma</taxon>
    </lineage>
</organism>
<dbReference type="RefSeq" id="XP_067076810.1">
    <property type="nucleotide sequence ID" value="XM_067220709.1"/>
</dbReference>